<comment type="function">
    <text evidence="1">Could be part of an ABC transporter complex.</text>
</comment>
<dbReference type="Pfam" id="PF02405">
    <property type="entry name" value="MlaE"/>
    <property type="match status" value="1"/>
</dbReference>
<dbReference type="InterPro" id="IPR002645">
    <property type="entry name" value="STAS_dom"/>
</dbReference>
<feature type="domain" description="STAS" evidence="3">
    <location>
        <begin position="17"/>
        <end position="91"/>
    </location>
</feature>
<comment type="similarity">
    <text evidence="2">Belongs to the MlaE permease family.</text>
</comment>
<comment type="subcellular location">
    <subcellularLocation>
        <location evidence="2">Cell inner membrane</location>
        <topology evidence="2">Multi-pass membrane protein</topology>
    </subcellularLocation>
</comment>
<dbReference type="InterPro" id="IPR036513">
    <property type="entry name" value="STAS_dom_sf"/>
</dbReference>
<evidence type="ECO:0000256" key="2">
    <source>
        <dbReference type="RuleBase" id="RU362044"/>
    </source>
</evidence>
<dbReference type="Gene3D" id="3.30.750.24">
    <property type="entry name" value="STAS domain"/>
    <property type="match status" value="1"/>
</dbReference>
<keyword evidence="2" id="KW-1133">Transmembrane helix</keyword>
<evidence type="ECO:0000313" key="5">
    <source>
        <dbReference type="Proteomes" id="UP001274321"/>
    </source>
</evidence>
<feature type="transmembrane region" description="Helical" evidence="2">
    <location>
        <begin position="281"/>
        <end position="303"/>
    </location>
</feature>
<feature type="transmembrane region" description="Helical" evidence="2">
    <location>
        <begin position="198"/>
        <end position="227"/>
    </location>
</feature>
<dbReference type="InterPro" id="IPR058548">
    <property type="entry name" value="MlaB-like_STAS"/>
</dbReference>
<keyword evidence="2" id="KW-0472">Membrane</keyword>
<reference evidence="4 5" key="1">
    <citation type="submission" date="2023-11" db="EMBL/GenBank/DDBJ databases">
        <authorList>
            <person name="Bao R."/>
        </authorList>
    </citation>
    <scope>NUCLEOTIDE SEQUENCE [LARGE SCALE GENOMIC DNA]</scope>
    <source>
        <strain evidence="4 5">PJ23</strain>
    </source>
</reference>
<dbReference type="EMBL" id="JAXAFJ010000008">
    <property type="protein sequence ID" value="MDX6807042.1"/>
    <property type="molecule type" value="Genomic_DNA"/>
</dbReference>
<organism evidence="4 5">
    <name type="scientific">Terrihabitans rhizophilus</name>
    <dbReference type="NCBI Taxonomy" id="3092662"/>
    <lineage>
        <taxon>Bacteria</taxon>
        <taxon>Pseudomonadati</taxon>
        <taxon>Pseudomonadota</taxon>
        <taxon>Alphaproteobacteria</taxon>
        <taxon>Hyphomicrobiales</taxon>
        <taxon>Terrihabitans</taxon>
    </lineage>
</organism>
<dbReference type="InterPro" id="IPR003453">
    <property type="entry name" value="ABC_MlaE_roteobac"/>
</dbReference>
<dbReference type="PANTHER" id="PTHR30188:SF3">
    <property type="entry name" value="ABC TRANSPORTER PERMEASE"/>
    <property type="match status" value="1"/>
</dbReference>
<comment type="caution">
    <text evidence="4">The sequence shown here is derived from an EMBL/GenBank/DDBJ whole genome shotgun (WGS) entry which is preliminary data.</text>
</comment>
<feature type="transmembrane region" description="Helical" evidence="2">
    <location>
        <begin position="132"/>
        <end position="151"/>
    </location>
</feature>
<dbReference type="Proteomes" id="UP001274321">
    <property type="component" value="Unassembled WGS sequence"/>
</dbReference>
<dbReference type="RefSeq" id="WP_319845164.1">
    <property type="nucleotide sequence ID" value="NZ_JAXAFJ010000008.1"/>
</dbReference>
<keyword evidence="2" id="KW-1003">Cell membrane</keyword>
<feature type="transmembrane region" description="Helical" evidence="2">
    <location>
        <begin position="248"/>
        <end position="275"/>
    </location>
</feature>
<accession>A0ABU4RQA2</accession>
<feature type="transmembrane region" description="Helical" evidence="2">
    <location>
        <begin position="355"/>
        <end position="376"/>
    </location>
</feature>
<dbReference type="Pfam" id="PF13466">
    <property type="entry name" value="STAS_2"/>
    <property type="match status" value="1"/>
</dbReference>
<dbReference type="InterPro" id="IPR030802">
    <property type="entry name" value="Permease_MalE"/>
</dbReference>
<proteinExistence type="inferred from homology"/>
<dbReference type="PANTHER" id="PTHR30188">
    <property type="entry name" value="ABC TRANSPORTER PERMEASE PROTEIN-RELATED"/>
    <property type="match status" value="1"/>
</dbReference>
<protein>
    <submittedName>
        <fullName evidence="4">MlaE family lipid ABC transporter permease subunit</fullName>
    </submittedName>
</protein>
<sequence>MAISAEPDAAGGGVGQLLRLSGEWTGRHAADLEQLVADAVMRLGGHQVRVDIAGISRVDTVGALLLGRLRREIAAAGGSATLEGGRPEQRILIDAADREPQDTPAPKARRENAGYGLVADIGRGVLSSVTDLKSWVVFLGAVVATLGRVMLRPRSFRFTSFVHHLELVGLRAVPIIALISFLVGAIIAQQSIFQLRAFGATVFVVDLVGILSMRELGVLLTAIMLAGRSGSAFTAEIGSMKMREEIDAIRVMALDAIEVLILPRILALVVGITLLSFLATLASIAGGAFVAVVYGGISLDVFLTRLPTTLTMESFLVGTLKAPFMGMVIGLIATIEGLNVEGSAESLGRRTTASVVKSIFMVIVLDGLFAMFFAAIGY</sequence>
<feature type="transmembrane region" description="Helical" evidence="2">
    <location>
        <begin position="172"/>
        <end position="192"/>
    </location>
</feature>
<evidence type="ECO:0000256" key="1">
    <source>
        <dbReference type="ARBA" id="ARBA00003787"/>
    </source>
</evidence>
<dbReference type="PROSITE" id="PS50801">
    <property type="entry name" value="STAS"/>
    <property type="match status" value="1"/>
</dbReference>
<name>A0ABU4RQA2_9HYPH</name>
<evidence type="ECO:0000259" key="3">
    <source>
        <dbReference type="PROSITE" id="PS50801"/>
    </source>
</evidence>
<dbReference type="NCBIfam" id="TIGR00056">
    <property type="entry name" value="MlaE family lipid ABC transporter permease subunit"/>
    <property type="match status" value="1"/>
</dbReference>
<dbReference type="SUPFAM" id="SSF52091">
    <property type="entry name" value="SpoIIaa-like"/>
    <property type="match status" value="1"/>
</dbReference>
<feature type="transmembrane region" description="Helical" evidence="2">
    <location>
        <begin position="315"/>
        <end position="335"/>
    </location>
</feature>
<keyword evidence="2" id="KW-0997">Cell inner membrane</keyword>
<keyword evidence="5" id="KW-1185">Reference proteome</keyword>
<evidence type="ECO:0000313" key="4">
    <source>
        <dbReference type="EMBL" id="MDX6807042.1"/>
    </source>
</evidence>
<keyword evidence="2" id="KW-0812">Transmembrane</keyword>
<gene>
    <name evidence="4" type="ORF">SCD90_13300</name>
</gene>